<dbReference type="Proteomes" id="UP001249851">
    <property type="component" value="Unassembled WGS sequence"/>
</dbReference>
<proteinExistence type="predicted"/>
<dbReference type="InterPro" id="IPR016187">
    <property type="entry name" value="CTDL_fold"/>
</dbReference>
<dbReference type="SUPFAM" id="SSF49899">
    <property type="entry name" value="Concanavalin A-like lectins/glucanases"/>
    <property type="match status" value="1"/>
</dbReference>
<dbReference type="AlphaFoldDB" id="A0AAD9R3R3"/>
<dbReference type="Pfam" id="PF00059">
    <property type="entry name" value="Lectin_C"/>
    <property type="match status" value="1"/>
</dbReference>
<dbReference type="CDD" id="cd00037">
    <property type="entry name" value="CLECT"/>
    <property type="match status" value="1"/>
</dbReference>
<keyword evidence="1" id="KW-1015">Disulfide bond</keyword>
<reference evidence="3" key="2">
    <citation type="journal article" date="2023" name="Science">
        <title>Genomic signatures of disease resistance in endangered staghorn corals.</title>
        <authorList>
            <person name="Vollmer S.V."/>
            <person name="Selwyn J.D."/>
            <person name="Despard B.A."/>
            <person name="Roesel C.L."/>
        </authorList>
    </citation>
    <scope>NUCLEOTIDE SEQUENCE</scope>
    <source>
        <strain evidence="3">K2</strain>
    </source>
</reference>
<dbReference type="PROSITE" id="PS50041">
    <property type="entry name" value="C_TYPE_LECTIN_2"/>
    <property type="match status" value="1"/>
</dbReference>
<evidence type="ECO:0000313" key="4">
    <source>
        <dbReference type="Proteomes" id="UP001249851"/>
    </source>
</evidence>
<evidence type="ECO:0000313" key="3">
    <source>
        <dbReference type="EMBL" id="KAK2572520.1"/>
    </source>
</evidence>
<dbReference type="Gene3D" id="2.60.120.200">
    <property type="match status" value="1"/>
</dbReference>
<dbReference type="SUPFAM" id="SSF56436">
    <property type="entry name" value="C-type lectin-like"/>
    <property type="match status" value="1"/>
</dbReference>
<protein>
    <recommendedName>
        <fullName evidence="2">C-type lectin domain-containing protein</fullName>
    </recommendedName>
</protein>
<dbReference type="InterPro" id="IPR016186">
    <property type="entry name" value="C-type_lectin-like/link_sf"/>
</dbReference>
<feature type="domain" description="C-type lectin" evidence="2">
    <location>
        <begin position="401"/>
        <end position="498"/>
    </location>
</feature>
<accession>A0AAD9R3R3</accession>
<dbReference type="InterPro" id="IPR001304">
    <property type="entry name" value="C-type_lectin-like"/>
</dbReference>
<organism evidence="3 4">
    <name type="scientific">Acropora cervicornis</name>
    <name type="common">Staghorn coral</name>
    <dbReference type="NCBI Taxonomy" id="6130"/>
    <lineage>
        <taxon>Eukaryota</taxon>
        <taxon>Metazoa</taxon>
        <taxon>Cnidaria</taxon>
        <taxon>Anthozoa</taxon>
        <taxon>Hexacorallia</taxon>
        <taxon>Scleractinia</taxon>
        <taxon>Astrocoeniina</taxon>
        <taxon>Acroporidae</taxon>
        <taxon>Acropora</taxon>
    </lineage>
</organism>
<name>A0AAD9R3R3_ACRCE</name>
<dbReference type="PANTHER" id="PTHR22991:SF40">
    <property type="entry name" value="PROTEIN CBG13490"/>
    <property type="match status" value="1"/>
</dbReference>
<dbReference type="Gene3D" id="3.10.100.10">
    <property type="entry name" value="Mannose-Binding Protein A, subunit A"/>
    <property type="match status" value="1"/>
</dbReference>
<evidence type="ECO:0000259" key="2">
    <source>
        <dbReference type="PROSITE" id="PS50041"/>
    </source>
</evidence>
<dbReference type="PANTHER" id="PTHR22991">
    <property type="entry name" value="PROTEIN CBG13490"/>
    <property type="match status" value="1"/>
</dbReference>
<gene>
    <name evidence="3" type="ORF">P5673_002777</name>
</gene>
<dbReference type="Pfam" id="PF13385">
    <property type="entry name" value="Laminin_G_3"/>
    <property type="match status" value="1"/>
</dbReference>
<dbReference type="SMART" id="SM00034">
    <property type="entry name" value="CLECT"/>
    <property type="match status" value="1"/>
</dbReference>
<reference evidence="3" key="1">
    <citation type="journal article" date="2023" name="G3 (Bethesda)">
        <title>Whole genome assembly and annotation of the endangered Caribbean coral Acropora cervicornis.</title>
        <authorList>
            <person name="Selwyn J.D."/>
            <person name="Vollmer S.V."/>
        </authorList>
    </citation>
    <scope>NUCLEOTIDE SEQUENCE</scope>
    <source>
        <strain evidence="3">K2</strain>
    </source>
</reference>
<evidence type="ECO:0000256" key="1">
    <source>
        <dbReference type="ARBA" id="ARBA00023157"/>
    </source>
</evidence>
<dbReference type="EMBL" id="JARQWQ010000004">
    <property type="protein sequence ID" value="KAK2572520.1"/>
    <property type="molecule type" value="Genomic_DNA"/>
</dbReference>
<keyword evidence="4" id="KW-1185">Reference proteome</keyword>
<dbReference type="InterPro" id="IPR013320">
    <property type="entry name" value="ConA-like_dom_sf"/>
</dbReference>
<dbReference type="InterPro" id="IPR050976">
    <property type="entry name" value="Snaclec"/>
</dbReference>
<comment type="caution">
    <text evidence="3">The sequence shown here is derived from an EMBL/GenBank/DDBJ whole genome shotgun (WGS) entry which is preliminary data.</text>
</comment>
<sequence length="558" mass="62863">MANEEDVLHDLSENVIKVKSTPKRKGNKVRTRRWTDEETDIREVAKTNQKKSGLGDILDLPFQLVSSRRWRIDFKISELVDGELTNMRGVPAKTTKSPKIRIVAGRRFWRFLLVNQLPLSIMAVHAQYRATAPFKWPKRYVVVLILVPLAHALYSAANDYWPLDEISYSRVYNWRNWNWKARVKGDAEITWSPPRLSLDLYGDNAWLDLGSRNGSCYIDVALCNQAGLTVAFWVAFRESDTRQGLVEFGSGACGLSLIRTQDGEINATIRSLGLKKIWSVSSVKASVGKDVWHHVTLTFNSTGEVHLYINGTRLDDARADVLSNVTCPNASCNCDWSMKVGTITRGDFRNHSYSSLKVASLALWHYALNKKTIFELSNDVRGLHFSHKGCSYPWTANLQFCYHIHPLKETWYDAKKKCDSYLASLASVGSQEENDFLEHEFKKAEVSSCLHIGLRGHTGGSQPSWLDGNVWSFSKLNSSHQQSNETQTCAHRGVDGLWGRHFSPSLPGDRYLKLGSKSDLRAEISGSIVWYNALAPRPEVGCSETPNFTAGLEVTTTD</sequence>